<name>A0A087B4M3_9BIFI</name>
<reference evidence="2 3" key="1">
    <citation type="submission" date="2014-03" db="EMBL/GenBank/DDBJ databases">
        <title>Genomics of Bifidobacteria.</title>
        <authorList>
            <person name="Ventura M."/>
            <person name="Milani C."/>
            <person name="Lugli G.A."/>
        </authorList>
    </citation>
    <scope>NUCLEOTIDE SEQUENCE [LARGE SCALE GENOMIC DNA]</scope>
    <source>
        <strain evidence="2 3">LMG 10738</strain>
    </source>
</reference>
<dbReference type="EMBL" id="JGYV01000001">
    <property type="protein sequence ID" value="KFI65973.1"/>
    <property type="molecule type" value="Genomic_DNA"/>
</dbReference>
<feature type="compositionally biased region" description="Basic and acidic residues" evidence="1">
    <location>
        <begin position="18"/>
        <end position="29"/>
    </location>
</feature>
<keyword evidence="3" id="KW-1185">Reference proteome</keyword>
<evidence type="ECO:0000256" key="1">
    <source>
        <dbReference type="SAM" id="MobiDB-lite"/>
    </source>
</evidence>
<feature type="compositionally biased region" description="Basic and acidic residues" evidence="1">
    <location>
        <begin position="193"/>
        <end position="202"/>
    </location>
</feature>
<protein>
    <submittedName>
        <fullName evidence="2">Uncharacterized protein</fullName>
    </submittedName>
</protein>
<comment type="caution">
    <text evidence="2">The sequence shown here is derived from an EMBL/GenBank/DDBJ whole genome shotgun (WGS) entry which is preliminary data.</text>
</comment>
<dbReference type="Proteomes" id="UP000029067">
    <property type="component" value="Unassembled WGS sequence"/>
</dbReference>
<evidence type="ECO:0000313" key="2">
    <source>
        <dbReference type="EMBL" id="KFI65973.1"/>
    </source>
</evidence>
<feature type="region of interest" description="Disordered" evidence="1">
    <location>
        <begin position="94"/>
        <end position="121"/>
    </location>
</feature>
<organism evidence="2 3">
    <name type="scientific">Bifidobacterium cuniculi</name>
    <dbReference type="NCBI Taxonomy" id="1688"/>
    <lineage>
        <taxon>Bacteria</taxon>
        <taxon>Bacillati</taxon>
        <taxon>Actinomycetota</taxon>
        <taxon>Actinomycetes</taxon>
        <taxon>Bifidobacteriales</taxon>
        <taxon>Bifidobacteriaceae</taxon>
        <taxon>Bifidobacterium</taxon>
    </lineage>
</organism>
<feature type="region of interest" description="Disordered" evidence="1">
    <location>
        <begin position="171"/>
        <end position="202"/>
    </location>
</feature>
<gene>
    <name evidence="2" type="ORF">BCUN_0473</name>
</gene>
<accession>A0A087B4M3</accession>
<proteinExistence type="predicted"/>
<evidence type="ECO:0000313" key="3">
    <source>
        <dbReference type="Proteomes" id="UP000029067"/>
    </source>
</evidence>
<feature type="region of interest" description="Disordered" evidence="1">
    <location>
        <begin position="1"/>
        <end position="62"/>
    </location>
</feature>
<dbReference type="AlphaFoldDB" id="A0A087B4M3"/>
<sequence length="202" mass="22602">MYLAFARTIPCPPPPRHTTTDRSMAKHVPDTATIRLPGPAHPATRASTTESARQPAEDMPGVWRKPVKIRRNEMPGRQIPTGPGRFPYKFVVKTDQNDESLQNPARPRKDSPQRRTGVTNPYGVVQVPVGIHRRDPLFSVVFPRRTCTDWLSCPAWERTGTVHAVRGVQAQTEQQGPAPFHGTTPTFAPPVLPEHHQQPQRP</sequence>